<evidence type="ECO:0000313" key="2">
    <source>
        <dbReference type="Proteomes" id="UP000004095"/>
    </source>
</evidence>
<dbReference type="AlphaFoldDB" id="A1ZYE1"/>
<organism evidence="1 2">
    <name type="scientific">Microscilla marina ATCC 23134</name>
    <dbReference type="NCBI Taxonomy" id="313606"/>
    <lineage>
        <taxon>Bacteria</taxon>
        <taxon>Pseudomonadati</taxon>
        <taxon>Bacteroidota</taxon>
        <taxon>Cytophagia</taxon>
        <taxon>Cytophagales</taxon>
        <taxon>Microscillaceae</taxon>
        <taxon>Microscilla</taxon>
    </lineage>
</organism>
<name>A1ZYE1_MICM2</name>
<accession>A1ZYE1</accession>
<comment type="caution">
    <text evidence="1">The sequence shown here is derived from an EMBL/GenBank/DDBJ whole genome shotgun (WGS) entry which is preliminary data.</text>
</comment>
<dbReference type="EMBL" id="AAWS01000065">
    <property type="protein sequence ID" value="EAY24614.1"/>
    <property type="molecule type" value="Genomic_DNA"/>
</dbReference>
<evidence type="ECO:0008006" key="3">
    <source>
        <dbReference type="Google" id="ProtNLM"/>
    </source>
</evidence>
<reference evidence="1 2" key="1">
    <citation type="submission" date="2007-01" db="EMBL/GenBank/DDBJ databases">
        <authorList>
            <person name="Haygood M."/>
            <person name="Podell S."/>
            <person name="Anderson C."/>
            <person name="Hopkinson B."/>
            <person name="Roe K."/>
            <person name="Barbeau K."/>
            <person name="Gaasterland T."/>
            <person name="Ferriera S."/>
            <person name="Johnson J."/>
            <person name="Kravitz S."/>
            <person name="Beeson K."/>
            <person name="Sutton G."/>
            <person name="Rogers Y.-H."/>
            <person name="Friedman R."/>
            <person name="Frazier M."/>
            <person name="Venter J.C."/>
        </authorList>
    </citation>
    <scope>NUCLEOTIDE SEQUENCE [LARGE SCALE GENOMIC DNA]</scope>
    <source>
        <strain evidence="1 2">ATCC 23134</strain>
    </source>
</reference>
<dbReference type="InterPro" id="IPR000014">
    <property type="entry name" value="PAS"/>
</dbReference>
<evidence type="ECO:0000313" key="1">
    <source>
        <dbReference type="EMBL" id="EAY24614.1"/>
    </source>
</evidence>
<dbReference type="CDD" id="cd00130">
    <property type="entry name" value="PAS"/>
    <property type="match status" value="1"/>
</dbReference>
<dbReference type="SUPFAM" id="SSF55785">
    <property type="entry name" value="PYP-like sensor domain (PAS domain)"/>
    <property type="match status" value="1"/>
</dbReference>
<gene>
    <name evidence="1" type="ORF">M23134_07725</name>
</gene>
<sequence>MGKNYFLTNSPLVSAGKQKKFSRQRAVVQWLLQAPESIQFVLAPCHNRYNRPDDFIFVEANEAAGAMMGKSLKDLIGQRLIELLNINPFHSFFQNYLRTFLYHTPLEENIEFPLLARKGKRITHRAEAVDDVLVVTVKVESLHQGDARDEVETQLEDALTEAENREQGLKHTVEQKPIDVTASVSDELDKVEEMPVLAEAEHIGTTASVSDELDKVEEMPVLAEAEQKPIDAATIISDELDKVEEMPVLAEAEHIGITASLSGGLDKAKESSVLAKAGYTENLTIKGVEKTRYETIETSKNFTLATFELETEEDAAATQEESSSFTLATFVELESKVILAQKTTPQPTSEEPIQVNNLLQVPDTNTQGVTAKPMTVVEAQTESFETAKVSQRVSLEGKVEYTDPTLAKVLELENTHPSGVFMQDILHKVSQLPYQLAVTKAKAGQKVEDLPLTFTTQSGNYVKVKALIVPQTNQGKVASIHHFFEVLHSTPHFNEVSLFGQVPSFNAF</sequence>
<dbReference type="InterPro" id="IPR035965">
    <property type="entry name" value="PAS-like_dom_sf"/>
</dbReference>
<keyword evidence="2" id="KW-1185">Reference proteome</keyword>
<dbReference type="Gene3D" id="3.30.450.20">
    <property type="entry name" value="PAS domain"/>
    <property type="match status" value="1"/>
</dbReference>
<protein>
    <recommendedName>
        <fullName evidence="3">PAS domain-containing protein</fullName>
    </recommendedName>
</protein>
<proteinExistence type="predicted"/>
<dbReference type="RefSeq" id="WP_002704489.1">
    <property type="nucleotide sequence ID" value="NZ_AAWS01000065.1"/>
</dbReference>
<dbReference type="Proteomes" id="UP000004095">
    <property type="component" value="Unassembled WGS sequence"/>
</dbReference>